<dbReference type="RefSeq" id="WP_118191241.1">
    <property type="nucleotide sequence ID" value="NZ_QSFW01000025.1"/>
</dbReference>
<evidence type="ECO:0000259" key="1">
    <source>
        <dbReference type="Pfam" id="PF00534"/>
    </source>
</evidence>
<accession>A0AA93BKV2</accession>
<dbReference type="PANTHER" id="PTHR12526">
    <property type="entry name" value="GLYCOSYLTRANSFERASE"/>
    <property type="match status" value="1"/>
</dbReference>
<dbReference type="EMBL" id="QSFW01000025">
    <property type="protein sequence ID" value="RHA84374.1"/>
    <property type="molecule type" value="Genomic_DNA"/>
</dbReference>
<dbReference type="CDD" id="cd03801">
    <property type="entry name" value="GT4_PimA-like"/>
    <property type="match status" value="1"/>
</dbReference>
<sequence>MKKLCVVDVMGALYRQRIYQMLDSQYDCIWLFGTPEGGIKSMDLSLLKEVHEADVKKVYKSIYVQNGLLKYLFARKVSTFLMNGEPFGLTSWLVLFLSKLLPNKKVYLWSHGWYGREGFVKKLMKKVYFGLADGTFLYGNYAKELMIKEGFDANKLFVIHNSLNYEQQLEFRNELSPSNIYYEHFGNNHPILLFVGRLTKVKRIDLLFESLSLLKRQNKEFNVVLIGSGSEEVYLKRLSLKLGMADSVWFYGACYDEKTNAELIYNADLCVSPGNVGLTAIHTLMFGTPVVTHNDFTMQMPEFESIKDQVTGAFFEYNNAQSLAECIDKWFECNSAKRDVVRKECFEEIDNQWNPNFQMNVLKQYLK</sequence>
<dbReference type="SUPFAM" id="SSF53756">
    <property type="entry name" value="UDP-Glycosyltransferase/glycogen phosphorylase"/>
    <property type="match status" value="1"/>
</dbReference>
<dbReference type="InterPro" id="IPR001296">
    <property type="entry name" value="Glyco_trans_1"/>
</dbReference>
<dbReference type="GO" id="GO:0016757">
    <property type="term" value="F:glycosyltransferase activity"/>
    <property type="evidence" value="ECO:0007669"/>
    <property type="project" value="InterPro"/>
</dbReference>
<feature type="domain" description="Glycosyl transferase family 1" evidence="1">
    <location>
        <begin position="187"/>
        <end position="339"/>
    </location>
</feature>
<proteinExistence type="predicted"/>
<comment type="caution">
    <text evidence="2">The sequence shown here is derived from an EMBL/GenBank/DDBJ whole genome shotgun (WGS) entry which is preliminary data.</text>
</comment>
<organism evidence="2 3">
    <name type="scientific">Segatella copri</name>
    <dbReference type="NCBI Taxonomy" id="165179"/>
    <lineage>
        <taxon>Bacteria</taxon>
        <taxon>Pseudomonadati</taxon>
        <taxon>Bacteroidota</taxon>
        <taxon>Bacteroidia</taxon>
        <taxon>Bacteroidales</taxon>
        <taxon>Prevotellaceae</taxon>
        <taxon>Segatella</taxon>
    </lineage>
</organism>
<dbReference type="Pfam" id="PF00534">
    <property type="entry name" value="Glycos_transf_1"/>
    <property type="match status" value="1"/>
</dbReference>
<dbReference type="Proteomes" id="UP000284990">
    <property type="component" value="Unassembled WGS sequence"/>
</dbReference>
<dbReference type="Gene3D" id="3.40.50.2000">
    <property type="entry name" value="Glycogen Phosphorylase B"/>
    <property type="match status" value="2"/>
</dbReference>
<name>A0AA93BKV2_9BACT</name>
<dbReference type="AlphaFoldDB" id="A0AA93BKV2"/>
<evidence type="ECO:0000313" key="2">
    <source>
        <dbReference type="EMBL" id="RHA84374.1"/>
    </source>
</evidence>
<protein>
    <submittedName>
        <fullName evidence="2">Glycosyltransferase</fullName>
    </submittedName>
</protein>
<gene>
    <name evidence="2" type="ORF">DW916_11540</name>
</gene>
<evidence type="ECO:0000313" key="3">
    <source>
        <dbReference type="Proteomes" id="UP000284990"/>
    </source>
</evidence>
<reference evidence="2 3" key="1">
    <citation type="submission" date="2018-08" db="EMBL/GenBank/DDBJ databases">
        <title>A genome reference for cultivated species of the human gut microbiota.</title>
        <authorList>
            <person name="Zou Y."/>
            <person name="Xue W."/>
            <person name="Luo G."/>
        </authorList>
    </citation>
    <scope>NUCLEOTIDE SEQUENCE [LARGE SCALE GENOMIC DNA]</scope>
    <source>
        <strain evidence="2 3">AM42-23AC</strain>
    </source>
</reference>